<dbReference type="Pfam" id="PF02754">
    <property type="entry name" value="CCG"/>
    <property type="match status" value="2"/>
</dbReference>
<dbReference type="Proteomes" id="UP000178082">
    <property type="component" value="Unassembled WGS sequence"/>
</dbReference>
<keyword evidence="6" id="KW-0249">Electron transport</keyword>
<dbReference type="GO" id="GO:0019154">
    <property type="term" value="F:glycolate dehydrogenase activity"/>
    <property type="evidence" value="ECO:0007669"/>
    <property type="project" value="UniProtKB-EC"/>
</dbReference>
<dbReference type="PROSITE" id="PS51379">
    <property type="entry name" value="4FE4S_FER_2"/>
    <property type="match status" value="1"/>
</dbReference>
<evidence type="ECO:0000313" key="9">
    <source>
        <dbReference type="Proteomes" id="UP000178082"/>
    </source>
</evidence>
<dbReference type="InterPro" id="IPR004017">
    <property type="entry name" value="Cys_rich_dom"/>
</dbReference>
<dbReference type="InterPro" id="IPR017896">
    <property type="entry name" value="4Fe4S_Fe-S-bd"/>
</dbReference>
<proteinExistence type="predicted"/>
<evidence type="ECO:0000256" key="6">
    <source>
        <dbReference type="PIRNR" id="PIRNR000139"/>
    </source>
</evidence>
<dbReference type="EC" id="1.1.99.14" evidence="6"/>
<dbReference type="PIRSF" id="PIRSF000139">
    <property type="entry name" value="Glc_ox_4Fe-4S"/>
    <property type="match status" value="1"/>
</dbReference>
<dbReference type="AlphaFoldDB" id="A0A1F7SLU6"/>
<feature type="domain" description="4Fe-4S ferredoxin-type" evidence="7">
    <location>
        <begin position="5"/>
        <end position="33"/>
    </location>
</feature>
<evidence type="ECO:0000256" key="2">
    <source>
        <dbReference type="ARBA" id="ARBA00022723"/>
    </source>
</evidence>
<dbReference type="STRING" id="1817883.A3G31_09535"/>
<evidence type="ECO:0000313" key="8">
    <source>
        <dbReference type="EMBL" id="OGL54755.1"/>
    </source>
</evidence>
<dbReference type="InterPro" id="IPR009051">
    <property type="entry name" value="Helical_ferredxn"/>
</dbReference>
<comment type="cofactor">
    <cofactor evidence="6">
        <name>[4Fe-4S] cluster</name>
        <dbReference type="ChEBI" id="CHEBI:49883"/>
    </cofactor>
    <text evidence="6">Binds 2 [4Fe-4S] clusters.</text>
</comment>
<evidence type="ECO:0000259" key="7">
    <source>
        <dbReference type="PROSITE" id="PS51379"/>
    </source>
</evidence>
<comment type="catalytic activity">
    <reaction evidence="6">
        <text>(R)-lactate + A = pyruvate + AH2</text>
        <dbReference type="Rhea" id="RHEA:15089"/>
        <dbReference type="ChEBI" id="CHEBI:13193"/>
        <dbReference type="ChEBI" id="CHEBI:15361"/>
        <dbReference type="ChEBI" id="CHEBI:16004"/>
        <dbReference type="ChEBI" id="CHEBI:17499"/>
    </reaction>
</comment>
<keyword evidence="4 6" id="KW-0408">Iron</keyword>
<evidence type="ECO:0000256" key="3">
    <source>
        <dbReference type="ARBA" id="ARBA00022737"/>
    </source>
</evidence>
<name>A0A1F7SLU6_9BACT</name>
<dbReference type="PROSITE" id="PS00198">
    <property type="entry name" value="4FE4S_FER_1"/>
    <property type="match status" value="1"/>
</dbReference>
<comment type="function">
    <text evidence="6">Component of a complex that catalyzes the oxidation of glycolate to glyoxylate.</text>
</comment>
<keyword evidence="1 6" id="KW-0004">4Fe-4S</keyword>
<gene>
    <name evidence="8" type="ORF">A3G31_09535</name>
</gene>
<comment type="caution">
    <text evidence="8">The sequence shown here is derived from an EMBL/GenBank/DDBJ whole genome shotgun (WGS) entry which is preliminary data.</text>
</comment>
<reference evidence="8 9" key="1">
    <citation type="journal article" date="2016" name="Nat. Commun.">
        <title>Thousands of microbial genomes shed light on interconnected biogeochemical processes in an aquifer system.</title>
        <authorList>
            <person name="Anantharaman K."/>
            <person name="Brown C.T."/>
            <person name="Hug L.A."/>
            <person name="Sharon I."/>
            <person name="Castelle C.J."/>
            <person name="Probst A.J."/>
            <person name="Thomas B.C."/>
            <person name="Singh A."/>
            <person name="Wilkins M.J."/>
            <person name="Karaoz U."/>
            <person name="Brodie E.L."/>
            <person name="Williams K.H."/>
            <person name="Hubbard S.S."/>
            <person name="Banfield J.F."/>
        </authorList>
    </citation>
    <scope>NUCLEOTIDE SEQUENCE [LARGE SCALE GENOMIC DNA]</scope>
</reference>
<dbReference type="Pfam" id="PF13183">
    <property type="entry name" value="Fer4_8"/>
    <property type="match status" value="1"/>
</dbReference>
<keyword evidence="3" id="KW-0677">Repeat</keyword>
<dbReference type="PANTHER" id="PTHR32479:SF20">
    <property type="entry name" value="GLYCOLATE OXIDASE IRON-SULFUR SUBUNIT"/>
    <property type="match status" value="1"/>
</dbReference>
<evidence type="ECO:0000256" key="1">
    <source>
        <dbReference type="ARBA" id="ARBA00022485"/>
    </source>
</evidence>
<dbReference type="Gene3D" id="1.10.1060.10">
    <property type="entry name" value="Alpha-helical ferredoxin"/>
    <property type="match status" value="1"/>
</dbReference>
<dbReference type="PANTHER" id="PTHR32479">
    <property type="entry name" value="GLYCOLATE OXIDASE IRON-SULFUR SUBUNIT"/>
    <property type="match status" value="1"/>
</dbReference>
<evidence type="ECO:0000256" key="5">
    <source>
        <dbReference type="ARBA" id="ARBA00023014"/>
    </source>
</evidence>
<dbReference type="InterPro" id="IPR017900">
    <property type="entry name" value="4Fe4S_Fe_S_CS"/>
</dbReference>
<organism evidence="8 9">
    <name type="scientific">Candidatus Schekmanbacteria bacterium RIFCSPLOWO2_12_FULL_38_15</name>
    <dbReference type="NCBI Taxonomy" id="1817883"/>
    <lineage>
        <taxon>Bacteria</taxon>
        <taxon>Candidatus Schekmaniibacteriota</taxon>
    </lineage>
</organism>
<keyword evidence="2 6" id="KW-0479">Metal-binding</keyword>
<protein>
    <recommendedName>
        <fullName evidence="6">Glycolate oxidase iron-sulfur subunit</fullName>
        <ecNumber evidence="6">1.1.99.14</ecNumber>
    </recommendedName>
</protein>
<dbReference type="InterPro" id="IPR012257">
    <property type="entry name" value="Glc_ox_4Fe-4S"/>
</dbReference>
<keyword evidence="5 6" id="KW-0411">Iron-sulfur</keyword>
<dbReference type="EMBL" id="MGDI01000007">
    <property type="protein sequence ID" value="OGL54755.1"/>
    <property type="molecule type" value="Genomic_DNA"/>
</dbReference>
<sequence length="423" mass="47745">MENTESLKKELSSCVKCGACQSACPVFLQLKREHGVARGKFALIQSLIDGEIEVTERFAEVMSQCVLCLSCKETCAAKIEVEQLIPFARHEVLKNRGIPFKKKIALSILSSKETQKKIIFSLLRILDPLFLKKITESSGLYYRFSFFLERGRFIPGLVRKPFSDRYRQPLQGDTKKPKVFFFPGCMINFVYPNIGESAVGILKKMNCTIIFPKEKNCCGFPAFASGDIVASKKLAEANLNEFSKTQFDAIVVACATCGTAFKKIYDYHFKNQNNEKFSRWNEIKKKIFDISEFIIEFGKQDLSRKLPISGNQQRVTYHDPCHLKKSQGIYLQPREIIANIAGLNFTEMEEASSCCGFGGTFSLENYRLSLEINDIKSERVISSNSSKVLTSCPGCIMQLQGGLLRHGSKIKVSHWIEEVAGLF</sequence>
<accession>A0A1F7SLU6</accession>
<comment type="catalytic activity">
    <reaction evidence="6">
        <text>glycolate + A = glyoxylate + AH2</text>
        <dbReference type="Rhea" id="RHEA:21264"/>
        <dbReference type="ChEBI" id="CHEBI:13193"/>
        <dbReference type="ChEBI" id="CHEBI:17499"/>
        <dbReference type="ChEBI" id="CHEBI:29805"/>
        <dbReference type="ChEBI" id="CHEBI:36655"/>
        <dbReference type="EC" id="1.1.99.14"/>
    </reaction>
</comment>
<dbReference type="SUPFAM" id="SSF46548">
    <property type="entry name" value="alpha-helical ferredoxin"/>
    <property type="match status" value="1"/>
</dbReference>
<dbReference type="GO" id="GO:0046872">
    <property type="term" value="F:metal ion binding"/>
    <property type="evidence" value="ECO:0007669"/>
    <property type="project" value="UniProtKB-UniRule"/>
</dbReference>
<evidence type="ECO:0000256" key="4">
    <source>
        <dbReference type="ARBA" id="ARBA00023004"/>
    </source>
</evidence>
<keyword evidence="6" id="KW-0813">Transport</keyword>
<dbReference type="GO" id="GO:0051539">
    <property type="term" value="F:4 iron, 4 sulfur cluster binding"/>
    <property type="evidence" value="ECO:0007669"/>
    <property type="project" value="UniProtKB-UniRule"/>
</dbReference>